<protein>
    <submittedName>
        <fullName evidence="2">Uncharacterized protein</fullName>
    </submittedName>
</protein>
<evidence type="ECO:0000313" key="2">
    <source>
        <dbReference type="EMBL" id="KAJ3588279.1"/>
    </source>
</evidence>
<dbReference type="Proteomes" id="UP001148018">
    <property type="component" value="Unassembled WGS sequence"/>
</dbReference>
<sequence length="90" mass="10322">MGEVGEKGEKGERSERGERGQEGKDVRIGGREGREFSILTTWWMKLFLSLVGLERRLRNLLPVGRRLKRQLEGWVGSPTMLSALRVRRVS</sequence>
<dbReference type="EMBL" id="JANIIK010000116">
    <property type="protein sequence ID" value="KAJ3588279.1"/>
    <property type="molecule type" value="Genomic_DNA"/>
</dbReference>
<feature type="region of interest" description="Disordered" evidence="1">
    <location>
        <begin position="1"/>
        <end position="26"/>
    </location>
</feature>
<dbReference type="AlphaFoldDB" id="A0A9Q0I754"/>
<keyword evidence="3" id="KW-1185">Reference proteome</keyword>
<evidence type="ECO:0000313" key="3">
    <source>
        <dbReference type="Proteomes" id="UP001148018"/>
    </source>
</evidence>
<gene>
    <name evidence="2" type="ORF">NHX12_011872</name>
</gene>
<evidence type="ECO:0000256" key="1">
    <source>
        <dbReference type="SAM" id="MobiDB-lite"/>
    </source>
</evidence>
<reference evidence="2" key="1">
    <citation type="submission" date="2022-07" db="EMBL/GenBank/DDBJ databases">
        <title>Chromosome-level genome of Muraenolepis orangiensis.</title>
        <authorList>
            <person name="Kim J."/>
        </authorList>
    </citation>
    <scope>NUCLEOTIDE SEQUENCE</scope>
    <source>
        <strain evidence="2">KU_S4_2022</strain>
        <tissue evidence="2">Muscle</tissue>
    </source>
</reference>
<accession>A0A9Q0I754</accession>
<organism evidence="2 3">
    <name type="scientific">Muraenolepis orangiensis</name>
    <name type="common">Patagonian moray cod</name>
    <dbReference type="NCBI Taxonomy" id="630683"/>
    <lineage>
        <taxon>Eukaryota</taxon>
        <taxon>Metazoa</taxon>
        <taxon>Chordata</taxon>
        <taxon>Craniata</taxon>
        <taxon>Vertebrata</taxon>
        <taxon>Euteleostomi</taxon>
        <taxon>Actinopterygii</taxon>
        <taxon>Neopterygii</taxon>
        <taxon>Teleostei</taxon>
        <taxon>Neoteleostei</taxon>
        <taxon>Acanthomorphata</taxon>
        <taxon>Zeiogadaria</taxon>
        <taxon>Gadariae</taxon>
        <taxon>Gadiformes</taxon>
        <taxon>Muraenolepidoidei</taxon>
        <taxon>Muraenolepididae</taxon>
        <taxon>Muraenolepis</taxon>
    </lineage>
</organism>
<proteinExistence type="predicted"/>
<name>A0A9Q0I754_9TELE</name>
<comment type="caution">
    <text evidence="2">The sequence shown here is derived from an EMBL/GenBank/DDBJ whole genome shotgun (WGS) entry which is preliminary data.</text>
</comment>